<dbReference type="PROSITE" id="PS51873">
    <property type="entry name" value="TRIAD"/>
    <property type="match status" value="1"/>
</dbReference>
<dbReference type="GO" id="GO:0004842">
    <property type="term" value="F:ubiquitin-protein transferase activity"/>
    <property type="evidence" value="ECO:0007669"/>
    <property type="project" value="InterPro"/>
</dbReference>
<evidence type="ECO:0000256" key="5">
    <source>
        <dbReference type="ARBA" id="ARBA00022786"/>
    </source>
</evidence>
<feature type="region of interest" description="Disordered" evidence="7">
    <location>
        <begin position="441"/>
        <end position="508"/>
    </location>
</feature>
<feature type="compositionally biased region" description="Polar residues" evidence="7">
    <location>
        <begin position="448"/>
        <end position="467"/>
    </location>
</feature>
<keyword evidence="10" id="KW-1185">Reference proteome</keyword>
<name>A0A7C8I247_9PLEO</name>
<dbReference type="EMBL" id="JAADJZ010000029">
    <property type="protein sequence ID" value="KAF2866071.1"/>
    <property type="molecule type" value="Genomic_DNA"/>
</dbReference>
<dbReference type="Proteomes" id="UP000481861">
    <property type="component" value="Unassembled WGS sequence"/>
</dbReference>
<evidence type="ECO:0000256" key="3">
    <source>
        <dbReference type="ARBA" id="ARBA00022737"/>
    </source>
</evidence>
<evidence type="ECO:0000259" key="8">
    <source>
        <dbReference type="PROSITE" id="PS51873"/>
    </source>
</evidence>
<keyword evidence="1" id="KW-0808">Transferase</keyword>
<protein>
    <recommendedName>
        <fullName evidence="8">RING-type domain-containing protein</fullName>
    </recommendedName>
</protein>
<feature type="compositionally biased region" description="Gly residues" evidence="7">
    <location>
        <begin position="485"/>
        <end position="508"/>
    </location>
</feature>
<feature type="compositionally biased region" description="Acidic residues" evidence="7">
    <location>
        <begin position="245"/>
        <end position="267"/>
    </location>
</feature>
<dbReference type="CDD" id="cd22584">
    <property type="entry name" value="Rcat_RBR_unk"/>
    <property type="match status" value="1"/>
</dbReference>
<evidence type="ECO:0000256" key="2">
    <source>
        <dbReference type="ARBA" id="ARBA00022723"/>
    </source>
</evidence>
<keyword evidence="6" id="KW-0862">Zinc</keyword>
<feature type="compositionally biased region" description="Acidic residues" evidence="7">
    <location>
        <begin position="328"/>
        <end position="366"/>
    </location>
</feature>
<keyword evidence="5" id="KW-0833">Ubl conjugation pathway</keyword>
<feature type="domain" description="RING-type" evidence="8">
    <location>
        <begin position="1"/>
        <end position="215"/>
    </location>
</feature>
<dbReference type="InterPro" id="IPR044066">
    <property type="entry name" value="TRIAD_supradom"/>
</dbReference>
<keyword evidence="3" id="KW-0677">Repeat</keyword>
<dbReference type="Gene3D" id="1.20.120.1750">
    <property type="match status" value="1"/>
</dbReference>
<organism evidence="9 10">
    <name type="scientific">Massariosphaeria phaeospora</name>
    <dbReference type="NCBI Taxonomy" id="100035"/>
    <lineage>
        <taxon>Eukaryota</taxon>
        <taxon>Fungi</taxon>
        <taxon>Dikarya</taxon>
        <taxon>Ascomycota</taxon>
        <taxon>Pezizomycotina</taxon>
        <taxon>Dothideomycetes</taxon>
        <taxon>Pleosporomycetidae</taxon>
        <taxon>Pleosporales</taxon>
        <taxon>Pleosporales incertae sedis</taxon>
        <taxon>Massariosphaeria</taxon>
    </lineage>
</organism>
<dbReference type="GO" id="GO:0016567">
    <property type="term" value="P:protein ubiquitination"/>
    <property type="evidence" value="ECO:0007669"/>
    <property type="project" value="InterPro"/>
</dbReference>
<evidence type="ECO:0000256" key="6">
    <source>
        <dbReference type="ARBA" id="ARBA00022833"/>
    </source>
</evidence>
<dbReference type="PANTHER" id="PTHR11685">
    <property type="entry name" value="RBR FAMILY RING FINGER AND IBR DOMAIN-CONTAINING"/>
    <property type="match status" value="1"/>
</dbReference>
<evidence type="ECO:0000256" key="1">
    <source>
        <dbReference type="ARBA" id="ARBA00022679"/>
    </source>
</evidence>
<proteinExistence type="predicted"/>
<evidence type="ECO:0000256" key="7">
    <source>
        <dbReference type="SAM" id="MobiDB-lite"/>
    </source>
</evidence>
<sequence>MARECVSCLSPEEECPLRQTPCGDHYLCDECLEQLFTLALNDEKHYPPRCCRHQSSLLLIGEFEQHLPAQLMVEYQAKENGEYAVQPRFRRYCADPSCAKFLRPASHITDSDMNITYAICEADKCLKATCIDCRTLLLNGTADHVCEVPDSDKKFKETAKEKGYQSCFACGSTVELAEACNHITCGCGNNFCYVCGKEWPGMHGCPQYGPAVYDEEGYNQDGYHKDTGLNRDGLTRVQVHIRDGADDDDDEDDDVDANRDEDDEDWDEEVLQHLDDDQRAMINNMDPVLREETLEVFRVQLFEERGIIFQQGDGHHHHQHGQDLAREDDADDDDADQDNPSDEDDGDDQDDDQDDDGNDDELEDPTDERFADDQSADEALFDIDDIVASVEDVLATADAINDIVSGVEAGLATTSQDDEIEDEGDALVHSPADSAILPALSANEDDAWSSNSPVSPPQQDLTEQSIEPKTPGDVMQLSDAAYGDDNGGAGAGPMYGGGLTGWGGGEEL</sequence>
<dbReference type="SUPFAM" id="SSF57850">
    <property type="entry name" value="RING/U-box"/>
    <property type="match status" value="1"/>
</dbReference>
<evidence type="ECO:0000313" key="9">
    <source>
        <dbReference type="EMBL" id="KAF2866071.1"/>
    </source>
</evidence>
<feature type="region of interest" description="Disordered" evidence="7">
    <location>
        <begin position="312"/>
        <end position="377"/>
    </location>
</feature>
<keyword evidence="2" id="KW-0479">Metal-binding</keyword>
<dbReference type="InterPro" id="IPR031127">
    <property type="entry name" value="E3_UB_ligase_RBR"/>
</dbReference>
<evidence type="ECO:0000313" key="10">
    <source>
        <dbReference type="Proteomes" id="UP000481861"/>
    </source>
</evidence>
<comment type="caution">
    <text evidence="9">The sequence shown here is derived from an EMBL/GenBank/DDBJ whole genome shotgun (WGS) entry which is preliminary data.</text>
</comment>
<reference evidence="9 10" key="1">
    <citation type="submission" date="2020-01" db="EMBL/GenBank/DDBJ databases">
        <authorList>
            <consortium name="DOE Joint Genome Institute"/>
            <person name="Haridas S."/>
            <person name="Albert R."/>
            <person name="Binder M."/>
            <person name="Bloem J."/>
            <person name="Labutti K."/>
            <person name="Salamov A."/>
            <person name="Andreopoulos B."/>
            <person name="Baker S.E."/>
            <person name="Barry K."/>
            <person name="Bills G."/>
            <person name="Bluhm B.H."/>
            <person name="Cannon C."/>
            <person name="Castanera R."/>
            <person name="Culley D.E."/>
            <person name="Daum C."/>
            <person name="Ezra D."/>
            <person name="Gonzalez J.B."/>
            <person name="Henrissat B."/>
            <person name="Kuo A."/>
            <person name="Liang C."/>
            <person name="Lipzen A."/>
            <person name="Lutzoni F."/>
            <person name="Magnuson J."/>
            <person name="Mondo S."/>
            <person name="Nolan M."/>
            <person name="Ohm R."/>
            <person name="Pangilinan J."/>
            <person name="Park H.-J.H."/>
            <person name="Ramirez L."/>
            <person name="Alfaro M."/>
            <person name="Sun H."/>
            <person name="Tritt A."/>
            <person name="Yoshinaga Y."/>
            <person name="Zwiers L.-H.L."/>
            <person name="Turgeon B.G."/>
            <person name="Goodwin S.B."/>
            <person name="Spatafora J.W."/>
            <person name="Crous P.W."/>
            <person name="Grigoriev I.V."/>
        </authorList>
    </citation>
    <scope>NUCLEOTIDE SEQUENCE [LARGE SCALE GENOMIC DNA]</scope>
    <source>
        <strain evidence="9 10">CBS 611.86</strain>
    </source>
</reference>
<dbReference type="GO" id="GO:0008270">
    <property type="term" value="F:zinc ion binding"/>
    <property type="evidence" value="ECO:0007669"/>
    <property type="project" value="UniProtKB-KW"/>
</dbReference>
<keyword evidence="4" id="KW-0863">Zinc-finger</keyword>
<dbReference type="AlphaFoldDB" id="A0A7C8I247"/>
<evidence type="ECO:0000256" key="4">
    <source>
        <dbReference type="ARBA" id="ARBA00022771"/>
    </source>
</evidence>
<accession>A0A7C8I247</accession>
<gene>
    <name evidence="9" type="ORF">BDV95DRAFT_599104</name>
</gene>
<feature type="region of interest" description="Disordered" evidence="7">
    <location>
        <begin position="242"/>
        <end position="267"/>
    </location>
</feature>
<dbReference type="OrthoDB" id="10009520at2759"/>